<dbReference type="EMBL" id="QRAL01000001">
    <property type="protein sequence ID" value="RSU62219.1"/>
    <property type="molecule type" value="Genomic_DNA"/>
</dbReference>
<protein>
    <submittedName>
        <fullName evidence="2">Uncharacterized protein</fullName>
    </submittedName>
</protein>
<feature type="signal peptide" evidence="1">
    <location>
        <begin position="1"/>
        <end position="22"/>
    </location>
</feature>
<keyword evidence="1" id="KW-0732">Signal</keyword>
<sequence length="292" mass="31226">MIMRITLLAIVFGLGVSPTSNSSPVSARLCPSDPKLATLLAGSSIVLIGKMDVPKQQLTEEAAKPSPGYLDIPIKVESVVKGEDMSSATVRFYPQDATYKPSNAAMLGLAGEPTILFLNRGDDGPVSLYFAGYTPDALKRATDLTVAATRTEASRQAKIVASWRANTTLPHFAKVRALIANLGQVDGDQQQHVFDQLEALGNVAVPAIIAQMDDRRHLRTQAISLVNHAPDAFEGMRHYGPEQVVDGLDAVLNQITGESFGSIVNGGSSRQRDAVVAGWRVFAADLACKQDK</sequence>
<gene>
    <name evidence="2" type="ORF">DAH51_01295</name>
</gene>
<organism evidence="2 3">
    <name type="scientific">Sphingobium yanoikuyae</name>
    <name type="common">Sphingomonas yanoikuyae</name>
    <dbReference type="NCBI Taxonomy" id="13690"/>
    <lineage>
        <taxon>Bacteria</taxon>
        <taxon>Pseudomonadati</taxon>
        <taxon>Pseudomonadota</taxon>
        <taxon>Alphaproteobacteria</taxon>
        <taxon>Sphingomonadales</taxon>
        <taxon>Sphingomonadaceae</taxon>
        <taxon>Sphingobium</taxon>
    </lineage>
</organism>
<feature type="chain" id="PRO_5019443641" evidence="1">
    <location>
        <begin position="23"/>
        <end position="292"/>
    </location>
</feature>
<evidence type="ECO:0000256" key="1">
    <source>
        <dbReference type="SAM" id="SignalP"/>
    </source>
</evidence>
<dbReference type="RefSeq" id="WP_125996969.1">
    <property type="nucleotide sequence ID" value="NZ_QRAL01000001.1"/>
</dbReference>
<comment type="caution">
    <text evidence="2">The sequence shown here is derived from an EMBL/GenBank/DDBJ whole genome shotgun (WGS) entry which is preliminary data.</text>
</comment>
<evidence type="ECO:0000313" key="2">
    <source>
        <dbReference type="EMBL" id="RSU62219.1"/>
    </source>
</evidence>
<dbReference type="AlphaFoldDB" id="A0A430CB66"/>
<evidence type="ECO:0000313" key="3">
    <source>
        <dbReference type="Proteomes" id="UP000287401"/>
    </source>
</evidence>
<dbReference type="Proteomes" id="UP000287401">
    <property type="component" value="Unassembled WGS sequence"/>
</dbReference>
<accession>A0A430CB66</accession>
<proteinExistence type="predicted"/>
<reference evidence="2 3" key="1">
    <citation type="submission" date="2018-07" db="EMBL/GenBank/DDBJ databases">
        <title>Genomic and Epidemiologic Investigation of an Indolent Hospital Outbreak.</title>
        <authorList>
            <person name="Johnson R.C."/>
            <person name="Deming C."/>
            <person name="Conlan S."/>
            <person name="Zellmer C.J."/>
            <person name="Michelin A.V."/>
            <person name="Lee-Lin S."/>
            <person name="Thomas P.J."/>
            <person name="Park M."/>
            <person name="Weingarten R.A."/>
            <person name="Less J."/>
            <person name="Dekker J.P."/>
            <person name="Frank K.M."/>
            <person name="Musser K.A."/>
            <person name="Mcquiston J.R."/>
            <person name="Henderson D.K."/>
            <person name="Lau A.F."/>
            <person name="Palmore T.N."/>
            <person name="Segre J.A."/>
        </authorList>
    </citation>
    <scope>NUCLEOTIDE SEQUENCE [LARGE SCALE GENOMIC DNA]</scope>
    <source>
        <strain evidence="2 3">SK-NIH.Env6_1116</strain>
    </source>
</reference>
<name>A0A430CB66_SPHYA</name>